<evidence type="ECO:0000313" key="2">
    <source>
        <dbReference type="Proteomes" id="UP000674179"/>
    </source>
</evidence>
<dbReference type="GeneID" id="94170980"/>
<reference evidence="1 2" key="1">
    <citation type="submission" date="2021-02" db="EMBL/GenBank/DDBJ databases">
        <title>Leishmania (Mundinia) enrietti genome sequencing and assembly.</title>
        <authorList>
            <person name="Almutairi H."/>
            <person name="Gatherer D."/>
        </authorList>
    </citation>
    <scope>NUCLEOTIDE SEQUENCE [LARGE SCALE GENOMIC DNA]</scope>
    <source>
        <strain evidence="1">CUR178</strain>
    </source>
</reference>
<dbReference type="KEGG" id="lenr:94170980"/>
<name>A0A836H1U2_LEIEN</name>
<evidence type="ECO:0000313" key="1">
    <source>
        <dbReference type="EMBL" id="KAG5476025.1"/>
    </source>
</evidence>
<dbReference type="AlphaFoldDB" id="A0A836H1U2"/>
<organism evidence="1 2">
    <name type="scientific">Leishmania enriettii</name>
    <dbReference type="NCBI Taxonomy" id="5663"/>
    <lineage>
        <taxon>Eukaryota</taxon>
        <taxon>Discoba</taxon>
        <taxon>Euglenozoa</taxon>
        <taxon>Kinetoplastea</taxon>
        <taxon>Metakinetoplastina</taxon>
        <taxon>Trypanosomatida</taxon>
        <taxon>Trypanosomatidae</taxon>
        <taxon>Leishmaniinae</taxon>
        <taxon>Leishmania</taxon>
    </lineage>
</organism>
<sequence length="197" mass="21621">MGGDFFTVPGMLSEPLRVQAGCGADCAVAGRRGFFVPRSRPRRCLRTVRITRAPLRLLSACGRAVPDGDAFSYLHPRGTARAHFHPPTRQRACAPARRLTASFPLPHFRQMHRFILRCSAPALVFGADVSCASNVSLLLMRWAPSLDPYRGAADEGTGRVSPALCLPHPWLRCAGPVCRVHMLPATMRCISSASFWR</sequence>
<gene>
    <name evidence="1" type="ORF">CUR178_03741</name>
</gene>
<proteinExistence type="predicted"/>
<dbReference type="EMBL" id="JAFHKP010000027">
    <property type="protein sequence ID" value="KAG5476025.1"/>
    <property type="molecule type" value="Genomic_DNA"/>
</dbReference>
<keyword evidence="2" id="KW-1185">Reference proteome</keyword>
<dbReference type="RefSeq" id="XP_067692036.1">
    <property type="nucleotide sequence ID" value="XM_067835470.1"/>
</dbReference>
<accession>A0A836H1U2</accession>
<protein>
    <submittedName>
        <fullName evidence="1">Uncharacterized protein</fullName>
    </submittedName>
</protein>
<comment type="caution">
    <text evidence="1">The sequence shown here is derived from an EMBL/GenBank/DDBJ whole genome shotgun (WGS) entry which is preliminary data.</text>
</comment>
<dbReference type="Proteomes" id="UP000674179">
    <property type="component" value="Chromosome 27"/>
</dbReference>